<name>F4R7W1_MELLP</name>
<gene>
    <name evidence="1" type="ORF">MELLADRAFT_102313</name>
</gene>
<dbReference type="Proteomes" id="UP000001072">
    <property type="component" value="Unassembled WGS sequence"/>
</dbReference>
<accession>F4R7W1</accession>
<dbReference type="AlphaFoldDB" id="F4R7W1"/>
<dbReference type="VEuPathDB" id="FungiDB:MELLADRAFT_102313"/>
<dbReference type="GeneID" id="18921633"/>
<proteinExistence type="predicted"/>
<organism evidence="2">
    <name type="scientific">Melampsora larici-populina (strain 98AG31 / pathotype 3-4-7)</name>
    <name type="common">Poplar leaf rust fungus</name>
    <dbReference type="NCBI Taxonomy" id="747676"/>
    <lineage>
        <taxon>Eukaryota</taxon>
        <taxon>Fungi</taxon>
        <taxon>Dikarya</taxon>
        <taxon>Basidiomycota</taxon>
        <taxon>Pucciniomycotina</taxon>
        <taxon>Pucciniomycetes</taxon>
        <taxon>Pucciniales</taxon>
        <taxon>Melampsoraceae</taxon>
        <taxon>Melampsora</taxon>
    </lineage>
</organism>
<evidence type="ECO:0000313" key="2">
    <source>
        <dbReference type="Proteomes" id="UP000001072"/>
    </source>
</evidence>
<dbReference type="KEGG" id="mlr:MELLADRAFT_102313"/>
<dbReference type="EMBL" id="GL883092">
    <property type="protein sequence ID" value="EGG11386.1"/>
    <property type="molecule type" value="Genomic_DNA"/>
</dbReference>
<evidence type="ECO:0000313" key="1">
    <source>
        <dbReference type="EMBL" id="EGG11386.1"/>
    </source>
</evidence>
<keyword evidence="2" id="KW-1185">Reference proteome</keyword>
<reference evidence="2" key="1">
    <citation type="journal article" date="2011" name="Proc. Natl. Acad. Sci. U.S.A.">
        <title>Obligate biotrophy features unraveled by the genomic analysis of rust fungi.</title>
        <authorList>
            <person name="Duplessis S."/>
            <person name="Cuomo C.A."/>
            <person name="Lin Y.-C."/>
            <person name="Aerts A."/>
            <person name="Tisserant E."/>
            <person name="Veneault-Fourrey C."/>
            <person name="Joly D.L."/>
            <person name="Hacquard S."/>
            <person name="Amselem J."/>
            <person name="Cantarel B.L."/>
            <person name="Chiu R."/>
            <person name="Coutinho P.M."/>
            <person name="Feau N."/>
            <person name="Field M."/>
            <person name="Frey P."/>
            <person name="Gelhaye E."/>
            <person name="Goldberg J."/>
            <person name="Grabherr M.G."/>
            <person name="Kodira C.D."/>
            <person name="Kohler A."/>
            <person name="Kuees U."/>
            <person name="Lindquist E.A."/>
            <person name="Lucas S.M."/>
            <person name="Mago R."/>
            <person name="Mauceli E."/>
            <person name="Morin E."/>
            <person name="Murat C."/>
            <person name="Pangilinan J.L."/>
            <person name="Park R."/>
            <person name="Pearson M."/>
            <person name="Quesneville H."/>
            <person name="Rouhier N."/>
            <person name="Sakthikumar S."/>
            <person name="Salamov A.A."/>
            <person name="Schmutz J."/>
            <person name="Selles B."/>
            <person name="Shapiro H."/>
            <person name="Tanguay P."/>
            <person name="Tuskan G.A."/>
            <person name="Henrissat B."/>
            <person name="Van de Peer Y."/>
            <person name="Rouze P."/>
            <person name="Ellis J.G."/>
            <person name="Dodds P.N."/>
            <person name="Schein J.E."/>
            <person name="Zhong S."/>
            <person name="Hamelin R.C."/>
            <person name="Grigoriev I.V."/>
            <person name="Szabo L.J."/>
            <person name="Martin F."/>
        </authorList>
    </citation>
    <scope>NUCLEOTIDE SEQUENCE [LARGE SCALE GENOMIC DNA]</scope>
    <source>
        <strain evidence="2">98AG31 / pathotype 3-4-7</strain>
    </source>
</reference>
<protein>
    <submittedName>
        <fullName evidence="1">Uncharacterized protein</fullName>
    </submittedName>
</protein>
<sequence length="232" mass="26798">MVWIRSIGLKKLIHEVKVLREVTGNRTNKVQNTMGARVRPSLSNNKHCARLAPQTKSRETQTCCPDWAKWHSFCRGQQDREASNSVKHLWRAIERDLAMQSPEVRAAIAASQREDYHRVDNMISKFEGVEHIIEDFPELAEDGSNWQMWIFNIDRATEEITGEEDYLLSPRPTIRTAVALFIDRCALDVIRRTLPEALVDEVWGCRRAHGARACLRRVLDPYRTGKLDRPPL</sequence>
<dbReference type="RefSeq" id="XP_007405021.1">
    <property type="nucleotide sequence ID" value="XM_007404959.1"/>
</dbReference>
<dbReference type="HOGENOM" id="CLU_1195096_0_0_1"/>
<dbReference type="InParanoid" id="F4R7W1"/>